<dbReference type="CDD" id="cd05233">
    <property type="entry name" value="SDR_c"/>
    <property type="match status" value="1"/>
</dbReference>
<dbReference type="Gene3D" id="3.40.50.720">
    <property type="entry name" value="NAD(P)-binding Rossmann-like Domain"/>
    <property type="match status" value="1"/>
</dbReference>
<dbReference type="InterPro" id="IPR036291">
    <property type="entry name" value="NAD(P)-bd_dom_sf"/>
</dbReference>
<name>A0ABT9QBI7_9ACTN</name>
<dbReference type="SUPFAM" id="SSF51735">
    <property type="entry name" value="NAD(P)-binding Rossmann-fold domains"/>
    <property type="match status" value="1"/>
</dbReference>
<dbReference type="InterPro" id="IPR050259">
    <property type="entry name" value="SDR"/>
</dbReference>
<dbReference type="InterPro" id="IPR002347">
    <property type="entry name" value="SDR_fam"/>
</dbReference>
<dbReference type="Pfam" id="PF13561">
    <property type="entry name" value="adh_short_C2"/>
    <property type="match status" value="1"/>
</dbReference>
<dbReference type="PANTHER" id="PTHR42879:SF2">
    <property type="entry name" value="3-OXOACYL-[ACYL-CARRIER-PROTEIN] REDUCTASE FABG"/>
    <property type="match status" value="1"/>
</dbReference>
<accession>A0ABT9QBI7</accession>
<evidence type="ECO:0000313" key="2">
    <source>
        <dbReference type="EMBL" id="MDP9844111.1"/>
    </source>
</evidence>
<comment type="caution">
    <text evidence="2">The sequence shown here is derived from an EMBL/GenBank/DDBJ whole genome shotgun (WGS) entry which is preliminary data.</text>
</comment>
<evidence type="ECO:0000256" key="1">
    <source>
        <dbReference type="ARBA" id="ARBA00006484"/>
    </source>
</evidence>
<gene>
    <name evidence="2" type="ORF">J2853_003322</name>
</gene>
<comment type="similarity">
    <text evidence="1">Belongs to the short-chain dehydrogenases/reductases (SDR) family.</text>
</comment>
<dbReference type="PRINTS" id="PR00081">
    <property type="entry name" value="GDHRDH"/>
</dbReference>
<sequence length="263" mass="27888">MNETNKRTVLVSGSTSGIGEAIATAFARDGATVVINGRNRERTEAAAERVRSATGHDALLPVAADLATAEGAQIVFDAVPYVDVLVNNLGIFGAVPLFEITDEEWRRYFEVNVLSGVRLARHYTPLMVERGWGRVIFISSESSLMTPSEMVHYGVTKTAQLAVSRGLAQEVAGTGVTVNAILAGPTLTPGVATFIADRVGADVPFEEAERRFMAEERPGSLLRRLIRPEEIAGLVHYAGSDAGSATTGAALRVDGGLVPTVIP</sequence>
<dbReference type="PANTHER" id="PTHR42879">
    <property type="entry name" value="3-OXOACYL-(ACYL-CARRIER-PROTEIN) REDUCTASE"/>
    <property type="match status" value="1"/>
</dbReference>
<dbReference type="EMBL" id="JAUSQU010000001">
    <property type="protein sequence ID" value="MDP9844111.1"/>
    <property type="molecule type" value="Genomic_DNA"/>
</dbReference>
<reference evidence="2 3" key="1">
    <citation type="submission" date="2023-07" db="EMBL/GenBank/DDBJ databases">
        <title>Sequencing the genomes of 1000 actinobacteria strains.</title>
        <authorList>
            <person name="Klenk H.-P."/>
        </authorList>
    </citation>
    <scope>NUCLEOTIDE SEQUENCE [LARGE SCALE GENOMIC DNA]</scope>
    <source>
        <strain evidence="2 3">DSM 46740</strain>
    </source>
</reference>
<protein>
    <submittedName>
        <fullName evidence="2">NAD(P)-dependent dehydrogenase (Short-subunit alcohol dehydrogenase family)</fullName>
    </submittedName>
</protein>
<keyword evidence="3" id="KW-1185">Reference proteome</keyword>
<organism evidence="2 3">
    <name type="scientific">Streptosporangium lutulentum</name>
    <dbReference type="NCBI Taxonomy" id="1461250"/>
    <lineage>
        <taxon>Bacteria</taxon>
        <taxon>Bacillati</taxon>
        <taxon>Actinomycetota</taxon>
        <taxon>Actinomycetes</taxon>
        <taxon>Streptosporangiales</taxon>
        <taxon>Streptosporangiaceae</taxon>
        <taxon>Streptosporangium</taxon>
    </lineage>
</organism>
<dbReference type="PRINTS" id="PR00080">
    <property type="entry name" value="SDRFAMILY"/>
</dbReference>
<proteinExistence type="inferred from homology"/>
<dbReference type="Proteomes" id="UP001225356">
    <property type="component" value="Unassembled WGS sequence"/>
</dbReference>
<evidence type="ECO:0000313" key="3">
    <source>
        <dbReference type="Proteomes" id="UP001225356"/>
    </source>
</evidence>
<dbReference type="RefSeq" id="WP_307558726.1">
    <property type="nucleotide sequence ID" value="NZ_JAUSQU010000001.1"/>
</dbReference>